<sequence>MDRLAIQRVAAADISRNFGHQIAITAGMDYASGQAVIVIDADLQDPPELILDMIARWKEGDDVVYARRVKRKGETAFKKWMAYVFYRLLRAATEIDIPVDTGDFRLIDRKVCDQLRYMRERSRFVRGLVSWVGFRQTAVEYEREPRFAGKTKYSLKKMIRFSLDGITSFSHKPLKLASLLGFLLSAASVVGMMVVLHLKWFTHSTAAGRASLFMVMLLGNGVMMTMLGIIGEYIGCIYHEVKERPLYVINETWGVRTKHERKPSYLS</sequence>
<dbReference type="Pfam" id="PF00535">
    <property type="entry name" value="Glycos_transf_2"/>
    <property type="match status" value="1"/>
</dbReference>
<feature type="transmembrane region" description="Helical" evidence="7">
    <location>
        <begin position="176"/>
        <end position="198"/>
    </location>
</feature>
<dbReference type="PANTHER" id="PTHR48090:SF1">
    <property type="entry name" value="PROPHAGE BACTOPRENOL GLUCOSYL TRANSFERASE HOMOLOG"/>
    <property type="match status" value="1"/>
</dbReference>
<dbReference type="Proteomes" id="UP000186030">
    <property type="component" value="Unassembled WGS sequence"/>
</dbReference>
<dbReference type="InterPro" id="IPR050256">
    <property type="entry name" value="Glycosyltransferase_2"/>
</dbReference>
<organism evidence="9 10">
    <name type="scientific">Geobacillus proteiniphilus</name>
    <dbReference type="NCBI Taxonomy" id="860353"/>
    <lineage>
        <taxon>Bacteria</taxon>
        <taxon>Bacillati</taxon>
        <taxon>Bacillota</taxon>
        <taxon>Bacilli</taxon>
        <taxon>Bacillales</taxon>
        <taxon>Anoxybacillaceae</taxon>
        <taxon>Geobacillus</taxon>
    </lineage>
</organism>
<evidence type="ECO:0000256" key="6">
    <source>
        <dbReference type="ARBA" id="ARBA00023136"/>
    </source>
</evidence>
<feature type="transmembrane region" description="Helical" evidence="7">
    <location>
        <begin position="210"/>
        <end position="234"/>
    </location>
</feature>
<reference evidence="9 10" key="1">
    <citation type="submission" date="2016-11" db="EMBL/GenBank/DDBJ databases">
        <authorList>
            <person name="Kadnikov V."/>
            <person name="Nazina T."/>
        </authorList>
    </citation>
    <scope>NUCLEOTIDE SEQUENCE [LARGE SCALE GENOMIC DNA]</scope>
    <source>
        <strain evidence="9 10">1017</strain>
    </source>
</reference>
<evidence type="ECO:0000256" key="7">
    <source>
        <dbReference type="SAM" id="Phobius"/>
    </source>
</evidence>
<keyword evidence="4 7" id="KW-0812">Transmembrane</keyword>
<keyword evidence="2" id="KW-0328">Glycosyltransferase</keyword>
<dbReference type="CDD" id="cd04187">
    <property type="entry name" value="DPM1_like_bac"/>
    <property type="match status" value="1"/>
</dbReference>
<accession>A0A1Q5T5C7</accession>
<proteinExistence type="predicted"/>
<comment type="subcellular location">
    <subcellularLocation>
        <location evidence="1">Membrane</location>
        <topology evidence="1">Multi-pass membrane protein</topology>
    </subcellularLocation>
</comment>
<keyword evidence="5 7" id="KW-1133">Transmembrane helix</keyword>
<evidence type="ECO:0000256" key="3">
    <source>
        <dbReference type="ARBA" id="ARBA00022679"/>
    </source>
</evidence>
<dbReference type="InterPro" id="IPR029044">
    <property type="entry name" value="Nucleotide-diphossugar_trans"/>
</dbReference>
<keyword evidence="6 7" id="KW-0472">Membrane</keyword>
<evidence type="ECO:0000256" key="2">
    <source>
        <dbReference type="ARBA" id="ARBA00022676"/>
    </source>
</evidence>
<dbReference type="AlphaFoldDB" id="A0A1Q5T5C7"/>
<evidence type="ECO:0000313" key="9">
    <source>
        <dbReference type="EMBL" id="OKO95432.1"/>
    </source>
</evidence>
<feature type="domain" description="Glycosyltransferase 2-like" evidence="8">
    <location>
        <begin position="15"/>
        <end position="115"/>
    </location>
</feature>
<dbReference type="Gene3D" id="3.90.550.10">
    <property type="entry name" value="Spore Coat Polysaccharide Biosynthesis Protein SpsA, Chain A"/>
    <property type="match status" value="1"/>
</dbReference>
<gene>
    <name evidence="9" type="ORF">BRO54_0867</name>
</gene>
<name>A0A1Q5T5C7_9BACL</name>
<dbReference type="PANTHER" id="PTHR48090">
    <property type="entry name" value="UNDECAPRENYL-PHOSPHATE 4-DEOXY-4-FORMAMIDO-L-ARABINOSE TRANSFERASE-RELATED"/>
    <property type="match status" value="1"/>
</dbReference>
<comment type="caution">
    <text evidence="9">The sequence shown here is derived from an EMBL/GenBank/DDBJ whole genome shotgun (WGS) entry which is preliminary data.</text>
</comment>
<evidence type="ECO:0000256" key="5">
    <source>
        <dbReference type="ARBA" id="ARBA00022989"/>
    </source>
</evidence>
<dbReference type="InterPro" id="IPR001173">
    <property type="entry name" value="Glyco_trans_2-like"/>
</dbReference>
<evidence type="ECO:0000256" key="4">
    <source>
        <dbReference type="ARBA" id="ARBA00022692"/>
    </source>
</evidence>
<dbReference type="GO" id="GO:0005886">
    <property type="term" value="C:plasma membrane"/>
    <property type="evidence" value="ECO:0007669"/>
    <property type="project" value="TreeGrafter"/>
</dbReference>
<dbReference type="RefSeq" id="WP_074043200.1">
    <property type="nucleotide sequence ID" value="NZ_MQMG01000007.1"/>
</dbReference>
<evidence type="ECO:0000259" key="8">
    <source>
        <dbReference type="Pfam" id="PF00535"/>
    </source>
</evidence>
<dbReference type="GO" id="GO:0016757">
    <property type="term" value="F:glycosyltransferase activity"/>
    <property type="evidence" value="ECO:0007669"/>
    <property type="project" value="UniProtKB-KW"/>
</dbReference>
<evidence type="ECO:0000313" key="10">
    <source>
        <dbReference type="Proteomes" id="UP000186030"/>
    </source>
</evidence>
<evidence type="ECO:0000256" key="1">
    <source>
        <dbReference type="ARBA" id="ARBA00004141"/>
    </source>
</evidence>
<protein>
    <submittedName>
        <fullName evidence="9">Glycosyltransferase</fullName>
    </submittedName>
</protein>
<reference evidence="10" key="2">
    <citation type="submission" date="2017-01" db="EMBL/GenBank/DDBJ databases">
        <title>Genome sequencing and annotation of Geobacillus sp. 1017, a Hydrocarbon-Oxidizing Thermophilic Bacterium Isolated from a Heavy Oil Reservoir (China).</title>
        <authorList>
            <person name="Kadnikov V.V."/>
            <person name="Mardanov A.V."/>
            <person name="Poltaraus A.B."/>
            <person name="Sokolova D.S."/>
            <person name="Semenova E.M."/>
            <person name="Ravin N.V."/>
            <person name="Tourova T.P."/>
            <person name="Nazina T.N."/>
        </authorList>
    </citation>
    <scope>NUCLEOTIDE SEQUENCE [LARGE SCALE GENOMIC DNA]</scope>
    <source>
        <strain evidence="10">1017</strain>
    </source>
</reference>
<keyword evidence="3 9" id="KW-0808">Transferase</keyword>
<dbReference type="EMBL" id="MQMG01000007">
    <property type="protein sequence ID" value="OKO95432.1"/>
    <property type="molecule type" value="Genomic_DNA"/>
</dbReference>
<dbReference type="SUPFAM" id="SSF53448">
    <property type="entry name" value="Nucleotide-diphospho-sugar transferases"/>
    <property type="match status" value="1"/>
</dbReference>